<accession>A0A5C2LNB6</accession>
<dbReference type="PRINTS" id="PR00035">
    <property type="entry name" value="HTHGNTR"/>
</dbReference>
<dbReference type="InterPro" id="IPR000524">
    <property type="entry name" value="Tscrpt_reg_HTH_GntR"/>
</dbReference>
<dbReference type="PANTHER" id="PTHR44846">
    <property type="entry name" value="MANNOSYL-D-GLYCERATE TRANSPORT/METABOLISM SYSTEM REPRESSOR MNGR-RELATED"/>
    <property type="match status" value="1"/>
</dbReference>
<dbReference type="SUPFAM" id="SSF64288">
    <property type="entry name" value="Chorismate lyase-like"/>
    <property type="match status" value="1"/>
</dbReference>
<dbReference type="GO" id="GO:0003700">
    <property type="term" value="F:DNA-binding transcription factor activity"/>
    <property type="evidence" value="ECO:0007669"/>
    <property type="project" value="InterPro"/>
</dbReference>
<reference evidence="5 6" key="1">
    <citation type="submission" date="2019-08" db="EMBL/GenBank/DDBJ databases">
        <title>Emergence of NDM-5-producing hypervirulent Klebsiella pneumoniae from clinical infections.</title>
        <authorList>
            <person name="Shen Z."/>
            <person name="Zhang H."/>
            <person name="Li M."/>
        </authorList>
    </citation>
    <scope>NUCLEOTIDE SEQUENCE [LARGE SCALE GENOMIC DNA]</scope>
    <source>
        <strain evidence="5 6">RJ18-01</strain>
    </source>
</reference>
<evidence type="ECO:0000256" key="3">
    <source>
        <dbReference type="ARBA" id="ARBA00023163"/>
    </source>
</evidence>
<dbReference type="Pfam" id="PF07702">
    <property type="entry name" value="UTRA"/>
    <property type="match status" value="1"/>
</dbReference>
<dbReference type="GO" id="GO:0003677">
    <property type="term" value="F:DNA binding"/>
    <property type="evidence" value="ECO:0007669"/>
    <property type="project" value="UniProtKB-KW"/>
</dbReference>
<evidence type="ECO:0000313" key="6">
    <source>
        <dbReference type="Proteomes" id="UP000325127"/>
    </source>
</evidence>
<evidence type="ECO:0000313" key="5">
    <source>
        <dbReference type="EMBL" id="QEP92744.1"/>
    </source>
</evidence>
<dbReference type="Gene3D" id="3.40.1410.10">
    <property type="entry name" value="Chorismate lyase-like"/>
    <property type="match status" value="1"/>
</dbReference>
<dbReference type="Gene3D" id="1.10.10.10">
    <property type="entry name" value="Winged helix-like DNA-binding domain superfamily/Winged helix DNA-binding domain"/>
    <property type="match status" value="1"/>
</dbReference>
<gene>
    <name evidence="5" type="ORF">FZ928_21390</name>
</gene>
<dbReference type="SMART" id="SM00345">
    <property type="entry name" value="HTH_GNTR"/>
    <property type="match status" value="1"/>
</dbReference>
<evidence type="ECO:0000259" key="4">
    <source>
        <dbReference type="PROSITE" id="PS50949"/>
    </source>
</evidence>
<evidence type="ECO:0000256" key="1">
    <source>
        <dbReference type="ARBA" id="ARBA00023015"/>
    </source>
</evidence>
<dbReference type="InterPro" id="IPR036390">
    <property type="entry name" value="WH_DNA-bd_sf"/>
</dbReference>
<protein>
    <submittedName>
        <fullName evidence="5">GntR family transcriptional regulator</fullName>
    </submittedName>
</protein>
<dbReference type="InterPro" id="IPR028978">
    <property type="entry name" value="Chorismate_lyase_/UTRA_dom_sf"/>
</dbReference>
<dbReference type="PROSITE" id="PS50949">
    <property type="entry name" value="HTH_GNTR"/>
    <property type="match status" value="1"/>
</dbReference>
<evidence type="ECO:0000256" key="2">
    <source>
        <dbReference type="ARBA" id="ARBA00023125"/>
    </source>
</evidence>
<dbReference type="Pfam" id="PF00392">
    <property type="entry name" value="GntR"/>
    <property type="match status" value="1"/>
</dbReference>
<dbReference type="AlphaFoldDB" id="A0A5C2LNB6"/>
<proteinExistence type="predicted"/>
<organism evidence="5 6">
    <name type="scientific">Klebsiella pneumoniae</name>
    <dbReference type="NCBI Taxonomy" id="573"/>
    <lineage>
        <taxon>Bacteria</taxon>
        <taxon>Pseudomonadati</taxon>
        <taxon>Pseudomonadota</taxon>
        <taxon>Gammaproteobacteria</taxon>
        <taxon>Enterobacterales</taxon>
        <taxon>Enterobacteriaceae</taxon>
        <taxon>Klebsiella/Raoultella group</taxon>
        <taxon>Klebsiella</taxon>
        <taxon>Klebsiella pneumoniae complex</taxon>
    </lineage>
</organism>
<dbReference type="SUPFAM" id="SSF46785">
    <property type="entry name" value="Winged helix' DNA-binding domain"/>
    <property type="match status" value="1"/>
</dbReference>
<name>A0A5C2LNB6_KLEPN</name>
<keyword evidence="1" id="KW-0805">Transcription regulation</keyword>
<sequence length="252" mass="28607">MIYKSIADRLRLRLNSADFAIGSPLPERKKLAEEFGVARMTIRKAIDLLVDWGLVVRRHGSGTYVARKDVHHETSNLTGSAEVLRKQGKEVVSQVLAFEVMPAPPAIASLLRIKIDERIYFSRRVRYVDGKPLMLEDSYMPVKLFRNLSLSHLEGSKFDYIEKECGIIISGNYETLTPVLADKQLARSMNVLEQTPLLRITSLSYSDSGEFSNYSVMFRNASEYQVDYHLRRVQRKKPASSVPRTARRVAAG</sequence>
<keyword evidence="2" id="KW-0238">DNA-binding</keyword>
<dbReference type="PANTHER" id="PTHR44846:SF1">
    <property type="entry name" value="MANNOSYL-D-GLYCERATE TRANSPORT_METABOLISM SYSTEM REPRESSOR MNGR-RELATED"/>
    <property type="match status" value="1"/>
</dbReference>
<keyword evidence="3" id="KW-0804">Transcription</keyword>
<dbReference type="EMBL" id="CP043670">
    <property type="protein sequence ID" value="QEP92744.1"/>
    <property type="molecule type" value="Genomic_DNA"/>
</dbReference>
<feature type="domain" description="HTH gntR-type" evidence="4">
    <location>
        <begin position="1"/>
        <end position="68"/>
    </location>
</feature>
<dbReference type="SMART" id="SM00866">
    <property type="entry name" value="UTRA"/>
    <property type="match status" value="1"/>
</dbReference>
<dbReference type="InterPro" id="IPR036388">
    <property type="entry name" value="WH-like_DNA-bd_sf"/>
</dbReference>
<dbReference type="Proteomes" id="UP000325127">
    <property type="component" value="Chromosome"/>
</dbReference>
<dbReference type="InterPro" id="IPR050679">
    <property type="entry name" value="Bact_HTH_transcr_reg"/>
</dbReference>
<dbReference type="InterPro" id="IPR011663">
    <property type="entry name" value="UTRA"/>
</dbReference>
<dbReference type="GO" id="GO:0045892">
    <property type="term" value="P:negative regulation of DNA-templated transcription"/>
    <property type="evidence" value="ECO:0007669"/>
    <property type="project" value="TreeGrafter"/>
</dbReference>
<dbReference type="CDD" id="cd07377">
    <property type="entry name" value="WHTH_GntR"/>
    <property type="match status" value="1"/>
</dbReference>